<organism evidence="2 3">
    <name type="scientific">Saccharopolyspora halophila</name>
    <dbReference type="NCBI Taxonomy" id="405551"/>
    <lineage>
        <taxon>Bacteria</taxon>
        <taxon>Bacillati</taxon>
        <taxon>Actinomycetota</taxon>
        <taxon>Actinomycetes</taxon>
        <taxon>Pseudonocardiales</taxon>
        <taxon>Pseudonocardiaceae</taxon>
        <taxon>Saccharopolyspora</taxon>
    </lineage>
</organism>
<reference evidence="2 3" key="1">
    <citation type="journal article" date="2019" name="Int. J. Syst. Evol. Microbiol.">
        <title>The Global Catalogue of Microorganisms (GCM) 10K type strain sequencing project: providing services to taxonomists for standard genome sequencing and annotation.</title>
        <authorList>
            <consortium name="The Broad Institute Genomics Platform"/>
            <consortium name="The Broad Institute Genome Sequencing Center for Infectious Disease"/>
            <person name="Wu L."/>
            <person name="Ma J."/>
        </authorList>
    </citation>
    <scope>NUCLEOTIDE SEQUENCE [LARGE SCALE GENOMIC DNA]</scope>
    <source>
        <strain evidence="2 3">JCM 16221</strain>
    </source>
</reference>
<name>A0ABN3GYQ8_9PSEU</name>
<evidence type="ECO:0000256" key="1">
    <source>
        <dbReference type="SAM" id="MobiDB-lite"/>
    </source>
</evidence>
<protein>
    <submittedName>
        <fullName evidence="2">Uncharacterized protein</fullName>
    </submittedName>
</protein>
<dbReference type="EMBL" id="BAAARA010000039">
    <property type="protein sequence ID" value="GAA2364653.1"/>
    <property type="molecule type" value="Genomic_DNA"/>
</dbReference>
<dbReference type="Proteomes" id="UP001501218">
    <property type="component" value="Unassembled WGS sequence"/>
</dbReference>
<keyword evidence="3" id="KW-1185">Reference proteome</keyword>
<evidence type="ECO:0000313" key="3">
    <source>
        <dbReference type="Proteomes" id="UP001501218"/>
    </source>
</evidence>
<gene>
    <name evidence="2" type="ORF">GCM10009854_50200</name>
</gene>
<sequence>MKGPDTAPDAVFRPLHNRVVGPPTTNHAPPIPRNLGPESSAPEESPNSNVLEECPPGQPLLTFRDAPEAKLVAGVTRFG</sequence>
<feature type="region of interest" description="Disordered" evidence="1">
    <location>
        <begin position="1"/>
        <end position="62"/>
    </location>
</feature>
<proteinExistence type="predicted"/>
<evidence type="ECO:0000313" key="2">
    <source>
        <dbReference type="EMBL" id="GAA2364653.1"/>
    </source>
</evidence>
<comment type="caution">
    <text evidence="2">The sequence shown here is derived from an EMBL/GenBank/DDBJ whole genome shotgun (WGS) entry which is preliminary data.</text>
</comment>
<accession>A0ABN3GYQ8</accession>
<feature type="compositionally biased region" description="Low complexity" evidence="1">
    <location>
        <begin position="37"/>
        <end position="46"/>
    </location>
</feature>